<accession>A0A225VC46</accession>
<feature type="compositionally biased region" description="Basic and acidic residues" evidence="1">
    <location>
        <begin position="208"/>
        <end position="224"/>
    </location>
</feature>
<evidence type="ECO:0000313" key="2">
    <source>
        <dbReference type="EMBL" id="OWZ02912.1"/>
    </source>
</evidence>
<evidence type="ECO:0000256" key="1">
    <source>
        <dbReference type="SAM" id="MobiDB-lite"/>
    </source>
</evidence>
<protein>
    <submittedName>
        <fullName evidence="2">Uncharacterized protein</fullName>
    </submittedName>
</protein>
<keyword evidence="3" id="KW-1185">Reference proteome</keyword>
<name>A0A225VC46_9STRA</name>
<dbReference type="OrthoDB" id="127025at2759"/>
<sequence>MPGELPALTDLCDAIMTIKIGEPQTDSRIVHFEMSFSVCERYAAIYVKATVNARQHENKRLPEDDQGVKKFNPIHRVTASRIAQATRDINQLIQSENREPSGPASIEYWATVQARQPDGAPIVQPDKETFRQLNYIDGQAQQHREEMSIASSATAAFTFAQALRLLGYDLRPPFRERVIPATTEPTDMRDVDHQEEAYDEAEDEFEEKNDVNHGKEGGRKSCFV</sequence>
<dbReference type="AlphaFoldDB" id="A0A225VC46"/>
<evidence type="ECO:0000313" key="3">
    <source>
        <dbReference type="Proteomes" id="UP000198211"/>
    </source>
</evidence>
<dbReference type="Proteomes" id="UP000198211">
    <property type="component" value="Unassembled WGS sequence"/>
</dbReference>
<feature type="compositionally biased region" description="Acidic residues" evidence="1">
    <location>
        <begin position="197"/>
        <end position="207"/>
    </location>
</feature>
<reference evidence="3" key="1">
    <citation type="submission" date="2017-03" db="EMBL/GenBank/DDBJ databases">
        <title>Phytopthora megakarya and P. palmivora, two closely related causual agents of cacao black pod achieved similar genome size and gene model numbers by different mechanisms.</title>
        <authorList>
            <person name="Ali S."/>
            <person name="Shao J."/>
            <person name="Larry D.J."/>
            <person name="Kronmiller B."/>
            <person name="Shen D."/>
            <person name="Strem M.D."/>
            <person name="Melnick R.L."/>
            <person name="Guiltinan M.J."/>
            <person name="Tyler B.M."/>
            <person name="Meinhardt L.W."/>
            <person name="Bailey B.A."/>
        </authorList>
    </citation>
    <scope>NUCLEOTIDE SEQUENCE [LARGE SCALE GENOMIC DNA]</scope>
    <source>
        <strain evidence="3">zdho120</strain>
    </source>
</reference>
<comment type="caution">
    <text evidence="2">The sequence shown here is derived from an EMBL/GenBank/DDBJ whole genome shotgun (WGS) entry which is preliminary data.</text>
</comment>
<proteinExistence type="predicted"/>
<feature type="region of interest" description="Disordered" evidence="1">
    <location>
        <begin position="196"/>
        <end position="224"/>
    </location>
</feature>
<dbReference type="EMBL" id="NBNE01005858">
    <property type="protein sequence ID" value="OWZ02912.1"/>
    <property type="molecule type" value="Genomic_DNA"/>
</dbReference>
<gene>
    <name evidence="2" type="ORF">PHMEG_00025447</name>
</gene>
<organism evidence="2 3">
    <name type="scientific">Phytophthora megakarya</name>
    <dbReference type="NCBI Taxonomy" id="4795"/>
    <lineage>
        <taxon>Eukaryota</taxon>
        <taxon>Sar</taxon>
        <taxon>Stramenopiles</taxon>
        <taxon>Oomycota</taxon>
        <taxon>Peronosporomycetes</taxon>
        <taxon>Peronosporales</taxon>
        <taxon>Peronosporaceae</taxon>
        <taxon>Phytophthora</taxon>
    </lineage>
</organism>